<sequence>MYFDSLGIEKDIKKKLWIISSISLWYFFRELFSLDHFTFQIYLKLADKMSLIALNWVTICHERGFEAFGTYLKSVAQFNVARCYRNGNGIRIAEDETKGFQYYHFTFQIYLKLADKMSLIALNWVTICHERGFEAFGTYLKSVAQFNVARCYRNGNGIRIAEDETKGFQYCKY</sequence>
<reference evidence="1 2" key="1">
    <citation type="submission" date="2018-08" db="EMBL/GenBank/DDBJ databases">
        <title>Genome and evolution of the arbuscular mycorrhizal fungus Diversispora epigaea (formerly Glomus versiforme) and its bacterial endosymbionts.</title>
        <authorList>
            <person name="Sun X."/>
            <person name="Fei Z."/>
            <person name="Harrison M."/>
        </authorList>
    </citation>
    <scope>NUCLEOTIDE SEQUENCE [LARGE SCALE GENOMIC DNA]</scope>
    <source>
        <strain evidence="1 2">IT104</strain>
    </source>
</reference>
<dbReference type="AlphaFoldDB" id="A0A397J4X8"/>
<dbReference type="EMBL" id="PQFF01000109">
    <property type="protein sequence ID" value="RHZ81768.1"/>
    <property type="molecule type" value="Genomic_DNA"/>
</dbReference>
<evidence type="ECO:0000313" key="1">
    <source>
        <dbReference type="EMBL" id="RHZ81768.1"/>
    </source>
</evidence>
<dbReference type="Gene3D" id="1.25.40.10">
    <property type="entry name" value="Tetratricopeptide repeat domain"/>
    <property type="match status" value="1"/>
</dbReference>
<organism evidence="1 2">
    <name type="scientific">Diversispora epigaea</name>
    <dbReference type="NCBI Taxonomy" id="1348612"/>
    <lineage>
        <taxon>Eukaryota</taxon>
        <taxon>Fungi</taxon>
        <taxon>Fungi incertae sedis</taxon>
        <taxon>Mucoromycota</taxon>
        <taxon>Glomeromycotina</taxon>
        <taxon>Glomeromycetes</taxon>
        <taxon>Diversisporales</taxon>
        <taxon>Diversisporaceae</taxon>
        <taxon>Diversispora</taxon>
    </lineage>
</organism>
<dbReference type="InterPro" id="IPR011990">
    <property type="entry name" value="TPR-like_helical_dom_sf"/>
</dbReference>
<comment type="caution">
    <text evidence="1">The sequence shown here is derived from an EMBL/GenBank/DDBJ whole genome shotgun (WGS) entry which is preliminary data.</text>
</comment>
<protein>
    <submittedName>
        <fullName evidence="1">Uncharacterized protein</fullName>
    </submittedName>
</protein>
<accession>A0A397J4X8</accession>
<dbReference type="Pfam" id="PF08238">
    <property type="entry name" value="Sel1"/>
    <property type="match status" value="3"/>
</dbReference>
<keyword evidence="2" id="KW-1185">Reference proteome</keyword>
<name>A0A397J4X8_9GLOM</name>
<proteinExistence type="predicted"/>
<dbReference type="Proteomes" id="UP000266861">
    <property type="component" value="Unassembled WGS sequence"/>
</dbReference>
<dbReference type="OrthoDB" id="2425131at2759"/>
<dbReference type="InterPro" id="IPR006597">
    <property type="entry name" value="Sel1-like"/>
</dbReference>
<evidence type="ECO:0000313" key="2">
    <source>
        <dbReference type="Proteomes" id="UP000266861"/>
    </source>
</evidence>
<gene>
    <name evidence="1" type="ORF">Glove_117g99</name>
</gene>